<keyword evidence="3" id="KW-1185">Reference proteome</keyword>
<feature type="transmembrane region" description="Helical" evidence="1">
    <location>
        <begin position="214"/>
        <end position="234"/>
    </location>
</feature>
<keyword evidence="1" id="KW-0472">Membrane</keyword>
<dbReference type="PANTHER" id="PTHR42024:SF1">
    <property type="entry name" value="AMINO ACID PERMEASE_ SLC12A DOMAIN-CONTAINING PROTEIN"/>
    <property type="match status" value="1"/>
</dbReference>
<accession>A0A8H6E5T6</accession>
<evidence type="ECO:0000313" key="3">
    <source>
        <dbReference type="Proteomes" id="UP000541154"/>
    </source>
</evidence>
<dbReference type="Proteomes" id="UP000541154">
    <property type="component" value="Unassembled WGS sequence"/>
</dbReference>
<dbReference type="EMBL" id="SPNV01000127">
    <property type="protein sequence ID" value="KAF5860519.1"/>
    <property type="molecule type" value="Genomic_DNA"/>
</dbReference>
<feature type="transmembrane region" description="Helical" evidence="1">
    <location>
        <begin position="95"/>
        <end position="120"/>
    </location>
</feature>
<feature type="transmembrane region" description="Helical" evidence="1">
    <location>
        <begin position="52"/>
        <end position="74"/>
    </location>
</feature>
<organism evidence="2 3">
    <name type="scientific">Petromyces alliaceus</name>
    <name type="common">Aspergillus alliaceus</name>
    <dbReference type="NCBI Taxonomy" id="209559"/>
    <lineage>
        <taxon>Eukaryota</taxon>
        <taxon>Fungi</taxon>
        <taxon>Dikarya</taxon>
        <taxon>Ascomycota</taxon>
        <taxon>Pezizomycotina</taxon>
        <taxon>Eurotiomycetes</taxon>
        <taxon>Eurotiomycetidae</taxon>
        <taxon>Eurotiales</taxon>
        <taxon>Aspergillaceae</taxon>
        <taxon>Aspergillus</taxon>
        <taxon>Aspergillus subgen. Circumdati</taxon>
    </lineage>
</organism>
<keyword evidence="1" id="KW-0812">Transmembrane</keyword>
<gene>
    <name evidence="2" type="ORF">ETB97_001419</name>
</gene>
<evidence type="ECO:0000256" key="1">
    <source>
        <dbReference type="SAM" id="Phobius"/>
    </source>
</evidence>
<proteinExistence type="predicted"/>
<dbReference type="PANTHER" id="PTHR42024">
    <property type="entry name" value="AMINO ACID PERMEASE_ SLC12A DOMAIN-CONTAINING PROTEIN"/>
    <property type="match status" value="1"/>
</dbReference>
<reference evidence="2 3" key="1">
    <citation type="submission" date="2019-04" db="EMBL/GenBank/DDBJ databases">
        <title>Aspergillus burnettii sp. nov., novel species from soil in southeast Queensland.</title>
        <authorList>
            <person name="Gilchrist C.L.M."/>
            <person name="Pitt J.I."/>
            <person name="Lange L."/>
            <person name="Lacey H.J."/>
            <person name="Vuong D."/>
            <person name="Midgley D.J."/>
            <person name="Greenfield P."/>
            <person name="Bradbury M."/>
            <person name="Lacey E."/>
            <person name="Busk P.K."/>
            <person name="Pilgaard B."/>
            <person name="Chooi Y.H."/>
            <person name="Piggott A.M."/>
        </authorList>
    </citation>
    <scope>NUCLEOTIDE SEQUENCE [LARGE SCALE GENOMIC DNA]</scope>
    <source>
        <strain evidence="2 3">FRR 5400</strain>
    </source>
</reference>
<keyword evidence="1" id="KW-1133">Transmembrane helix</keyword>
<name>A0A8H6E5T6_PETAA</name>
<comment type="caution">
    <text evidence="2">The sequence shown here is derived from an EMBL/GenBank/DDBJ whole genome shotgun (WGS) entry which is preliminary data.</text>
</comment>
<feature type="transmembrane region" description="Helical" evidence="1">
    <location>
        <begin position="246"/>
        <end position="264"/>
    </location>
</feature>
<protein>
    <submittedName>
        <fullName evidence="2">Uncharacterized protein</fullName>
    </submittedName>
</protein>
<sequence>MPVTQQFLDPLPLNYSLEKRKFRILIFWLLVFLDSFVFLIGLYYLLTRYTTWSTTTIFSILTITLFGTFVTQPLQRSWSLWRKKSNCRVPNAGRYYFDFTHSNVLVSWVIIVTELLVRTIPDPPLIRMPMPVPSLFLIFAVEMLVFETMYIFKRPALFRIFSIPKGDLMRPVLYPLLEDIVAVDGKGGTRFRARLDQRYKASPPFHGMLHRLTMLWVIPQLLVAAGTLAGIVIADHDLAYTLGWSVPAIWAGIWAVVMVTWIRVELRREKHYWRGVRLTQQLQREAKDISETVGMVEEEAT</sequence>
<feature type="transmembrane region" description="Helical" evidence="1">
    <location>
        <begin position="25"/>
        <end position="46"/>
    </location>
</feature>
<dbReference type="AlphaFoldDB" id="A0A8H6E5T6"/>
<feature type="transmembrane region" description="Helical" evidence="1">
    <location>
        <begin position="132"/>
        <end position="152"/>
    </location>
</feature>
<evidence type="ECO:0000313" key="2">
    <source>
        <dbReference type="EMBL" id="KAF5860519.1"/>
    </source>
</evidence>